<name>A0A6J5F7E9_9BURK</name>
<dbReference type="Proteomes" id="UP000494363">
    <property type="component" value="Unassembled WGS sequence"/>
</dbReference>
<accession>A0A6J5F7E9</accession>
<dbReference type="EMBL" id="CADIKH010000181">
    <property type="protein sequence ID" value="CAB3774828.1"/>
    <property type="molecule type" value="Genomic_DNA"/>
</dbReference>
<organism evidence="1 2">
    <name type="scientific">Paraburkholderia humisilvae</name>
    <dbReference type="NCBI Taxonomy" id="627669"/>
    <lineage>
        <taxon>Bacteria</taxon>
        <taxon>Pseudomonadati</taxon>
        <taxon>Pseudomonadota</taxon>
        <taxon>Betaproteobacteria</taxon>
        <taxon>Burkholderiales</taxon>
        <taxon>Burkholderiaceae</taxon>
        <taxon>Paraburkholderia</taxon>
    </lineage>
</organism>
<proteinExistence type="predicted"/>
<reference evidence="1 2" key="1">
    <citation type="submission" date="2020-04" db="EMBL/GenBank/DDBJ databases">
        <authorList>
            <person name="De Canck E."/>
        </authorList>
    </citation>
    <scope>NUCLEOTIDE SEQUENCE [LARGE SCALE GENOMIC DNA]</scope>
    <source>
        <strain evidence="1 2">LMG 29542</strain>
    </source>
</reference>
<protein>
    <submittedName>
        <fullName evidence="1">Uncharacterized protein</fullName>
    </submittedName>
</protein>
<evidence type="ECO:0000313" key="1">
    <source>
        <dbReference type="EMBL" id="CAB3774828.1"/>
    </source>
</evidence>
<gene>
    <name evidence="1" type="ORF">LMG29542_08210</name>
</gene>
<evidence type="ECO:0000313" key="2">
    <source>
        <dbReference type="Proteomes" id="UP000494363"/>
    </source>
</evidence>
<keyword evidence="2" id="KW-1185">Reference proteome</keyword>
<dbReference type="AlphaFoldDB" id="A0A6J5F7E9"/>
<sequence>MHWISPDGENNCRSFEYPDIWNADQEWGPESFLVDVDNIPDETRIRIMHGMDGQYITAPSARQH</sequence>